<evidence type="ECO:0000313" key="3">
    <source>
        <dbReference type="Proteomes" id="UP001221757"/>
    </source>
</evidence>
<comment type="caution">
    <text evidence="2">The sequence shown here is derived from an EMBL/GenBank/DDBJ whole genome shotgun (WGS) entry which is preliminary data.</text>
</comment>
<feature type="compositionally biased region" description="Low complexity" evidence="1">
    <location>
        <begin position="1"/>
        <end position="10"/>
    </location>
</feature>
<feature type="compositionally biased region" description="Acidic residues" evidence="1">
    <location>
        <begin position="36"/>
        <end position="51"/>
    </location>
</feature>
<evidence type="ECO:0000256" key="1">
    <source>
        <dbReference type="SAM" id="MobiDB-lite"/>
    </source>
</evidence>
<protein>
    <submittedName>
        <fullName evidence="2">Uncharacterized protein</fullName>
    </submittedName>
</protein>
<dbReference type="EMBL" id="JARKIE010000490">
    <property type="protein sequence ID" value="KAJ7633511.1"/>
    <property type="molecule type" value="Genomic_DNA"/>
</dbReference>
<evidence type="ECO:0000313" key="2">
    <source>
        <dbReference type="EMBL" id="KAJ7633511.1"/>
    </source>
</evidence>
<dbReference type="AlphaFoldDB" id="A0AAD7BXV9"/>
<reference evidence="2" key="1">
    <citation type="submission" date="2023-03" db="EMBL/GenBank/DDBJ databases">
        <title>Massive genome expansion in bonnet fungi (Mycena s.s.) driven by repeated elements and novel gene families across ecological guilds.</title>
        <authorList>
            <consortium name="Lawrence Berkeley National Laboratory"/>
            <person name="Harder C.B."/>
            <person name="Miyauchi S."/>
            <person name="Viragh M."/>
            <person name="Kuo A."/>
            <person name="Thoen E."/>
            <person name="Andreopoulos B."/>
            <person name="Lu D."/>
            <person name="Skrede I."/>
            <person name="Drula E."/>
            <person name="Henrissat B."/>
            <person name="Morin E."/>
            <person name="Kohler A."/>
            <person name="Barry K."/>
            <person name="LaButti K."/>
            <person name="Morin E."/>
            <person name="Salamov A."/>
            <person name="Lipzen A."/>
            <person name="Mereny Z."/>
            <person name="Hegedus B."/>
            <person name="Baldrian P."/>
            <person name="Stursova M."/>
            <person name="Weitz H."/>
            <person name="Taylor A."/>
            <person name="Grigoriev I.V."/>
            <person name="Nagy L.G."/>
            <person name="Martin F."/>
            <person name="Kauserud H."/>
        </authorList>
    </citation>
    <scope>NUCLEOTIDE SEQUENCE</scope>
    <source>
        <strain evidence="2">CBHHK067</strain>
    </source>
</reference>
<dbReference type="Proteomes" id="UP001221757">
    <property type="component" value="Unassembled WGS sequence"/>
</dbReference>
<accession>A0AAD7BXV9</accession>
<keyword evidence="3" id="KW-1185">Reference proteome</keyword>
<proteinExistence type="predicted"/>
<name>A0AAD7BXV9_MYCRO</name>
<feature type="region of interest" description="Disordered" evidence="1">
    <location>
        <begin position="1"/>
        <end position="89"/>
    </location>
</feature>
<organism evidence="2 3">
    <name type="scientific">Mycena rosella</name>
    <name type="common">Pink bonnet</name>
    <name type="synonym">Agaricus rosellus</name>
    <dbReference type="NCBI Taxonomy" id="1033263"/>
    <lineage>
        <taxon>Eukaryota</taxon>
        <taxon>Fungi</taxon>
        <taxon>Dikarya</taxon>
        <taxon>Basidiomycota</taxon>
        <taxon>Agaricomycotina</taxon>
        <taxon>Agaricomycetes</taxon>
        <taxon>Agaricomycetidae</taxon>
        <taxon>Agaricales</taxon>
        <taxon>Marasmiineae</taxon>
        <taxon>Mycenaceae</taxon>
        <taxon>Mycena</taxon>
    </lineage>
</organism>
<feature type="compositionally biased region" description="Low complexity" evidence="1">
    <location>
        <begin position="26"/>
        <end position="35"/>
    </location>
</feature>
<sequence length="243" mass="27323">MTTPVAAEPSEPTPEPAPNPSPTTNPPIAEATAAENPEDDDDDNQNWEDKDDGLPRSRPGVSTWQDRNPDKPVIHLRTGHQKPLPETRMSKRLKRTKKKEKELNLQANIDLIHKAHNKMAKEIVEKHKVKIDLVLCRLMCRSSFKATRKVNLFNAKVHHLAKRLKDGESLPYPEIKRPVLEDPEFQELTPVEEVAMRAELLEDRRVKGTGARATNAAAATDVRFTIAMIVEEMTALADVDNSL</sequence>
<gene>
    <name evidence="2" type="ORF">B0H17DRAFT_1217520</name>
</gene>
<feature type="compositionally biased region" description="Pro residues" evidence="1">
    <location>
        <begin position="11"/>
        <end position="25"/>
    </location>
</feature>